<accession>A0A2X3JC01</accession>
<protein>
    <submittedName>
        <fullName evidence="1">Protein of uncharacterized function (DUF3164)</fullName>
    </submittedName>
</protein>
<proteinExistence type="predicted"/>
<gene>
    <name evidence="1" type="ORF">NCTC12120_05751</name>
</gene>
<organism evidence="1 2">
    <name type="scientific">Cedecea neteri</name>
    <dbReference type="NCBI Taxonomy" id="158822"/>
    <lineage>
        <taxon>Bacteria</taxon>
        <taxon>Pseudomonadati</taxon>
        <taxon>Pseudomonadota</taxon>
        <taxon>Gammaproteobacteria</taxon>
        <taxon>Enterobacterales</taxon>
        <taxon>Enterobacteriaceae</taxon>
        <taxon>Cedecea</taxon>
    </lineage>
</organism>
<evidence type="ECO:0000313" key="1">
    <source>
        <dbReference type="EMBL" id="SQC92554.1"/>
    </source>
</evidence>
<reference evidence="1 2" key="1">
    <citation type="submission" date="2018-06" db="EMBL/GenBank/DDBJ databases">
        <authorList>
            <consortium name="Pathogen Informatics"/>
            <person name="Doyle S."/>
        </authorList>
    </citation>
    <scope>NUCLEOTIDE SEQUENCE [LARGE SCALE GENOMIC DNA]</scope>
    <source>
        <strain evidence="1 2">NCTC12120</strain>
    </source>
</reference>
<dbReference type="AlphaFoldDB" id="A0A2X3JC01"/>
<dbReference type="EMBL" id="UAVU01000009">
    <property type="protein sequence ID" value="SQC92554.1"/>
    <property type="molecule type" value="Genomic_DNA"/>
</dbReference>
<dbReference type="InterPro" id="IPR021505">
    <property type="entry name" value="Phage_B3_Orf6"/>
</dbReference>
<sequence>MSINNRNEAVPEGYMKDRKGRLVPVAQVSDYDREMDAFVRARVAEAKVKSQAMADFKRQSFGDCYAWIELAAEKFGRKPGGLKGNVTFSSFDGSQQIKIAVQDKLTFGAELQVAKDMIDDCLKAWSQGADEKLLTLITDAFDVDKEGKLNTGRIISLRQLDITDELWQRAMEALNKALVVSVTSTYINFKEQDDNGKMVNIPLDIAGGVRWRRLWNMRPEITSVSTRWGPDALSARASGSRPLCCGVMRMPVPATVPAVSGPRYALPFARRRRAVGGEAAMNARSFNQQFLPGSLMIYCPKDSVMGYGGVVRIMDKARDFKCGTIVEIDREPFFVKTDSLKPAR</sequence>
<name>A0A2X3JC01_9ENTR</name>
<dbReference type="Pfam" id="PF11363">
    <property type="entry name" value="DUF3164"/>
    <property type="match status" value="1"/>
</dbReference>
<dbReference type="Proteomes" id="UP000251197">
    <property type="component" value="Unassembled WGS sequence"/>
</dbReference>
<evidence type="ECO:0000313" key="2">
    <source>
        <dbReference type="Proteomes" id="UP000251197"/>
    </source>
</evidence>